<dbReference type="EC" id="1.5.1.5" evidence="12"/>
<dbReference type="AlphaFoldDB" id="A0A4P6ZMD5"/>
<evidence type="ECO:0000259" key="13">
    <source>
        <dbReference type="Pfam" id="PF00763"/>
    </source>
</evidence>
<dbReference type="KEGG" id="lji:ELX58_05710"/>
<evidence type="ECO:0000256" key="1">
    <source>
        <dbReference type="ARBA" id="ARBA00004777"/>
    </source>
</evidence>
<reference evidence="16" key="1">
    <citation type="submission" date="2018-12" db="EMBL/GenBank/DDBJ databases">
        <title>A new species of lactobacillus.</title>
        <authorList>
            <person name="Jian Y."/>
            <person name="Xin L."/>
            <person name="Hong Z.J."/>
            <person name="Ming L.Z."/>
            <person name="Hong X.Z."/>
        </authorList>
    </citation>
    <scope>NUCLEOTIDE SEQUENCE [LARGE SCALE GENOMIC DNA]</scope>
    <source>
        <strain evidence="16">HSLZ-75</strain>
    </source>
</reference>
<dbReference type="GO" id="GO:0004477">
    <property type="term" value="F:methenyltetrahydrofolate cyclohydrolase activity"/>
    <property type="evidence" value="ECO:0007669"/>
    <property type="project" value="UniProtKB-UniRule"/>
</dbReference>
<dbReference type="UniPathway" id="UPA00193"/>
<evidence type="ECO:0000256" key="11">
    <source>
        <dbReference type="ARBA" id="ARBA00023268"/>
    </source>
</evidence>
<dbReference type="HAMAP" id="MF_01576">
    <property type="entry name" value="THF_DHG_CYH"/>
    <property type="match status" value="1"/>
</dbReference>
<evidence type="ECO:0000256" key="3">
    <source>
        <dbReference type="ARBA" id="ARBA00022563"/>
    </source>
</evidence>
<dbReference type="InterPro" id="IPR020630">
    <property type="entry name" value="THF_DH/CycHdrlase_cat_dom"/>
</dbReference>
<comment type="caution">
    <text evidence="12">Lacks conserved residue(s) required for the propagation of feature annotation.</text>
</comment>
<keyword evidence="10 12" id="KW-0486">Methionine biosynthesis</keyword>
<dbReference type="GO" id="GO:0004488">
    <property type="term" value="F:methylenetetrahydrofolate dehydrogenase (NADP+) activity"/>
    <property type="evidence" value="ECO:0007669"/>
    <property type="project" value="UniProtKB-UniRule"/>
</dbReference>
<dbReference type="SUPFAM" id="SSF51735">
    <property type="entry name" value="NAD(P)-binding Rossmann-fold domains"/>
    <property type="match status" value="1"/>
</dbReference>
<dbReference type="GO" id="GO:0006164">
    <property type="term" value="P:purine nucleotide biosynthetic process"/>
    <property type="evidence" value="ECO:0007669"/>
    <property type="project" value="UniProtKB-KW"/>
</dbReference>
<dbReference type="OrthoDB" id="9803580at2"/>
<protein>
    <recommendedName>
        <fullName evidence="12">Bifunctional protein FolD</fullName>
    </recommendedName>
    <domain>
        <recommendedName>
            <fullName evidence="12">Methylenetetrahydrofolate dehydrogenase</fullName>
            <ecNumber evidence="12">1.5.1.5</ecNumber>
        </recommendedName>
    </domain>
    <domain>
        <recommendedName>
            <fullName evidence="12">Methenyltetrahydrofolate cyclohydrolase</fullName>
            <ecNumber evidence="12">3.5.4.9</ecNumber>
        </recommendedName>
    </domain>
</protein>
<comment type="pathway">
    <text evidence="1 12">One-carbon metabolism; tetrahydrofolate interconversion.</text>
</comment>
<evidence type="ECO:0000256" key="5">
    <source>
        <dbReference type="ARBA" id="ARBA00022755"/>
    </source>
</evidence>
<dbReference type="PROSITE" id="PS00767">
    <property type="entry name" value="THF_DHG_CYH_2"/>
    <property type="match status" value="1"/>
</dbReference>
<dbReference type="PANTHER" id="PTHR48099">
    <property type="entry name" value="C-1-TETRAHYDROFOLATE SYNTHASE, CYTOPLASMIC-RELATED"/>
    <property type="match status" value="1"/>
</dbReference>
<dbReference type="PANTHER" id="PTHR48099:SF5">
    <property type="entry name" value="C-1-TETRAHYDROFOLATE SYNTHASE, CYTOPLASMIC"/>
    <property type="match status" value="1"/>
</dbReference>
<dbReference type="Proteomes" id="UP000294321">
    <property type="component" value="Chromosome"/>
</dbReference>
<accession>A0A4P6ZMD5</accession>
<dbReference type="InterPro" id="IPR020631">
    <property type="entry name" value="THF_DH/CycHdrlase_NAD-bd_dom"/>
</dbReference>
<name>A0A4P6ZMD5_9LACO</name>
<evidence type="ECO:0000256" key="2">
    <source>
        <dbReference type="ARBA" id="ARBA00011738"/>
    </source>
</evidence>
<evidence type="ECO:0000313" key="16">
    <source>
        <dbReference type="Proteomes" id="UP000294321"/>
    </source>
</evidence>
<dbReference type="GO" id="GO:0035999">
    <property type="term" value="P:tetrahydrofolate interconversion"/>
    <property type="evidence" value="ECO:0007669"/>
    <property type="project" value="UniProtKB-UniRule"/>
</dbReference>
<dbReference type="InterPro" id="IPR046346">
    <property type="entry name" value="Aminoacid_DH-like_N_sf"/>
</dbReference>
<dbReference type="SUPFAM" id="SSF53223">
    <property type="entry name" value="Aminoacid dehydrogenase-like, N-terminal domain"/>
    <property type="match status" value="1"/>
</dbReference>
<evidence type="ECO:0000259" key="14">
    <source>
        <dbReference type="Pfam" id="PF02882"/>
    </source>
</evidence>
<evidence type="ECO:0000256" key="4">
    <source>
        <dbReference type="ARBA" id="ARBA00022605"/>
    </source>
</evidence>
<evidence type="ECO:0000256" key="8">
    <source>
        <dbReference type="ARBA" id="ARBA00023002"/>
    </source>
</evidence>
<keyword evidence="5 12" id="KW-0658">Purine biosynthesis</keyword>
<feature type="domain" description="Tetrahydrofolate dehydrogenase/cyclohydrolase catalytic" evidence="13">
    <location>
        <begin position="5"/>
        <end position="119"/>
    </location>
</feature>
<keyword evidence="8 12" id="KW-0560">Oxidoreductase</keyword>
<dbReference type="InterPro" id="IPR000672">
    <property type="entry name" value="THF_DH/CycHdrlase"/>
</dbReference>
<organism evidence="15 16">
    <name type="scientific">Acetilactobacillus jinshanensis</name>
    <dbReference type="NCBI Taxonomy" id="1720083"/>
    <lineage>
        <taxon>Bacteria</taxon>
        <taxon>Bacillati</taxon>
        <taxon>Bacillota</taxon>
        <taxon>Bacilli</taxon>
        <taxon>Lactobacillales</taxon>
        <taxon>Lactobacillaceae</taxon>
        <taxon>Acetilactobacillus</taxon>
    </lineage>
</organism>
<comment type="catalytic activity">
    <reaction evidence="12">
        <text>(6R)-5,10-methenyltetrahydrofolate + H2O = (6R)-10-formyltetrahydrofolate + H(+)</text>
        <dbReference type="Rhea" id="RHEA:23700"/>
        <dbReference type="ChEBI" id="CHEBI:15377"/>
        <dbReference type="ChEBI" id="CHEBI:15378"/>
        <dbReference type="ChEBI" id="CHEBI:57455"/>
        <dbReference type="ChEBI" id="CHEBI:195366"/>
        <dbReference type="EC" id="3.5.4.9"/>
    </reaction>
</comment>
<keyword evidence="16" id="KW-1185">Reference proteome</keyword>
<dbReference type="GO" id="GO:0000105">
    <property type="term" value="P:L-histidine biosynthetic process"/>
    <property type="evidence" value="ECO:0007669"/>
    <property type="project" value="UniProtKB-KW"/>
</dbReference>
<keyword evidence="3 12" id="KW-0554">One-carbon metabolism</keyword>
<keyword evidence="6 12" id="KW-0378">Hydrolase</keyword>
<keyword evidence="9 12" id="KW-0368">Histidine biosynthesis</keyword>
<keyword evidence="7 12" id="KW-0521">NADP</keyword>
<feature type="binding site" evidence="12">
    <location>
        <begin position="166"/>
        <end position="168"/>
    </location>
    <ligand>
        <name>NADP(+)</name>
        <dbReference type="ChEBI" id="CHEBI:58349"/>
    </ligand>
</feature>
<evidence type="ECO:0000256" key="12">
    <source>
        <dbReference type="HAMAP-Rule" id="MF_01576"/>
    </source>
</evidence>
<comment type="function">
    <text evidence="12">Catalyzes the oxidation of 5,10-methylenetetrahydrofolate to 5,10-methenyltetrahydrofolate and then the hydrolysis of 5,10-methenyltetrahydrofolate to 10-formyltetrahydrofolate.</text>
</comment>
<evidence type="ECO:0000256" key="7">
    <source>
        <dbReference type="ARBA" id="ARBA00022857"/>
    </source>
</evidence>
<dbReference type="CDD" id="cd01080">
    <property type="entry name" value="NAD_bind_m-THF_DH_Cyclohyd"/>
    <property type="match status" value="1"/>
</dbReference>
<dbReference type="EMBL" id="CP034726">
    <property type="protein sequence ID" value="QBP19026.1"/>
    <property type="molecule type" value="Genomic_DNA"/>
</dbReference>
<dbReference type="PRINTS" id="PR00085">
    <property type="entry name" value="THFDHDRGNASE"/>
</dbReference>
<evidence type="ECO:0000313" key="15">
    <source>
        <dbReference type="EMBL" id="QBP19026.1"/>
    </source>
</evidence>
<dbReference type="Pfam" id="PF02882">
    <property type="entry name" value="THF_DHG_CYH_C"/>
    <property type="match status" value="1"/>
</dbReference>
<comment type="catalytic activity">
    <reaction evidence="12">
        <text>(6R)-5,10-methylene-5,6,7,8-tetrahydrofolate + NADP(+) = (6R)-5,10-methenyltetrahydrofolate + NADPH</text>
        <dbReference type="Rhea" id="RHEA:22812"/>
        <dbReference type="ChEBI" id="CHEBI:15636"/>
        <dbReference type="ChEBI" id="CHEBI:57455"/>
        <dbReference type="ChEBI" id="CHEBI:57783"/>
        <dbReference type="ChEBI" id="CHEBI:58349"/>
        <dbReference type="EC" id="1.5.1.5"/>
    </reaction>
</comment>
<evidence type="ECO:0000256" key="9">
    <source>
        <dbReference type="ARBA" id="ARBA00023102"/>
    </source>
</evidence>
<proteinExistence type="inferred from homology"/>
<sequence>MDGRIDGRKLAKQLSLKTKENVASLRNIGVVPTLVEILVGNDPASRMYLNLKHRKAGRLGIKSIVKRLPADTTQDQLLNLVQQCNLNDDIDGIVVQSPLPKHINERVINAAINPGKDVDGVNPLNEGQLFEGSQSNYPVGCTPKGIMTMLHHYHVPLRGRRVVVIGRSRIVGRPMTSLLINAGALVTDLNHYAKPIRDFTKQADVIISATGHINLLNGDDVKPGVTVIDVGENMNANGKLVGDVNFKSVAKVAGLITPVPGGVGPMTVATLMQQVVDLTEWSRNDD</sequence>
<evidence type="ECO:0000256" key="6">
    <source>
        <dbReference type="ARBA" id="ARBA00022801"/>
    </source>
</evidence>
<dbReference type="GO" id="GO:0005829">
    <property type="term" value="C:cytosol"/>
    <property type="evidence" value="ECO:0007669"/>
    <property type="project" value="TreeGrafter"/>
</dbReference>
<comment type="similarity">
    <text evidence="12">Belongs to the tetrahydrofolate dehydrogenase/cyclohydrolase family.</text>
</comment>
<keyword evidence="4 12" id="KW-0028">Amino-acid biosynthesis</keyword>
<dbReference type="GO" id="GO:0009086">
    <property type="term" value="P:methionine biosynthetic process"/>
    <property type="evidence" value="ECO:0007669"/>
    <property type="project" value="UniProtKB-KW"/>
</dbReference>
<dbReference type="Pfam" id="PF00763">
    <property type="entry name" value="THF_DHG_CYH"/>
    <property type="match status" value="1"/>
</dbReference>
<evidence type="ECO:0000256" key="10">
    <source>
        <dbReference type="ARBA" id="ARBA00023167"/>
    </source>
</evidence>
<feature type="domain" description="Tetrahydrofolate dehydrogenase/cyclohydrolase NAD(P)-binding" evidence="14">
    <location>
        <begin position="141"/>
        <end position="280"/>
    </location>
</feature>
<dbReference type="EC" id="3.5.4.9" evidence="12"/>
<gene>
    <name evidence="12" type="primary">folD</name>
    <name evidence="15" type="ORF">ELX58_05710</name>
</gene>
<keyword evidence="11 12" id="KW-0511">Multifunctional enzyme</keyword>
<dbReference type="Gene3D" id="3.40.50.10860">
    <property type="entry name" value="Leucine Dehydrogenase, chain A, domain 1"/>
    <property type="match status" value="1"/>
</dbReference>
<comment type="subunit">
    <text evidence="2 12">Homodimer.</text>
</comment>
<dbReference type="InterPro" id="IPR036291">
    <property type="entry name" value="NAD(P)-bd_dom_sf"/>
</dbReference>
<dbReference type="FunFam" id="3.40.50.10860:FF:000005">
    <property type="entry name" value="C-1-tetrahydrofolate synthase, cytoplasmic, putative"/>
    <property type="match status" value="1"/>
</dbReference>
<dbReference type="Gene3D" id="3.40.50.720">
    <property type="entry name" value="NAD(P)-binding Rossmann-like Domain"/>
    <property type="match status" value="1"/>
</dbReference>
<dbReference type="InterPro" id="IPR020867">
    <property type="entry name" value="THF_DH/CycHdrlase_CS"/>
</dbReference>